<proteinExistence type="predicted"/>
<sequence>MSKKLICALILSALLICLSACKNEAKQTDPSITTTSIINEFKATGLEAENISDLPEKEFGDIRKDGKQILTPKFGDNKGGRIFEFNNEKDLKETKRYFDELGNTEPIQFSYTYTKGNFLLQMNGAMGEKEFNKYKNAMDKVVK</sequence>
<evidence type="ECO:0000313" key="2">
    <source>
        <dbReference type="Proteomes" id="UP001222392"/>
    </source>
</evidence>
<gene>
    <name evidence="1" type="ORF">0105phi72_039</name>
</gene>
<evidence type="ECO:0008006" key="3">
    <source>
        <dbReference type="Google" id="ProtNLM"/>
    </source>
</evidence>
<name>A0AAF0BYH2_9CAUD</name>
<protein>
    <recommendedName>
        <fullName evidence="3">Stress protein</fullName>
    </recommendedName>
</protein>
<evidence type="ECO:0000313" key="1">
    <source>
        <dbReference type="EMBL" id="WCS66584.1"/>
    </source>
</evidence>
<dbReference type="Proteomes" id="UP001222392">
    <property type="component" value="Segment"/>
</dbReference>
<dbReference type="EMBL" id="OQ317942">
    <property type="protein sequence ID" value="WCS66584.1"/>
    <property type="molecule type" value="Genomic_DNA"/>
</dbReference>
<accession>A0AAF0BYH2</accession>
<organism evidence="1 2">
    <name type="scientific">Bacillus phage 0105phi7-2</name>
    <dbReference type="NCBI Taxonomy" id="3025408"/>
    <lineage>
        <taxon>Viruses</taxon>
        <taxon>Duplodnaviria</taxon>
        <taxon>Heunggongvirae</taxon>
        <taxon>Uroviricota</taxon>
        <taxon>Caudoviricetes</taxon>
        <taxon>Theosmithvirus</taxon>
        <taxon>Theosmithvirus tv0105phi72</taxon>
    </lineage>
</organism>
<reference evidence="1" key="1">
    <citation type="submission" date="2023-01" db="EMBL/GenBank/DDBJ databases">
        <title>Siphophage 0105phi7-2 of Bacillus thuringiensis: Novel Propagation, DNA, and Genome-Implied Assembly.</title>
        <authorList>
            <person name="Roberts S."/>
            <person name="Aldis M."/>
            <person name="Wright E.T."/>
            <person name="Lai Z."/>
            <person name="Hardies S.C."/>
            <person name="Serwer P."/>
        </authorList>
    </citation>
    <scope>NUCLEOTIDE SEQUENCE</scope>
</reference>
<keyword evidence="2" id="KW-1185">Reference proteome</keyword>